<evidence type="ECO:0000313" key="1">
    <source>
        <dbReference type="EMBL" id="KAJ8460556.1"/>
    </source>
</evidence>
<accession>A0AAV8P0Y2</accession>
<evidence type="ECO:0000313" key="2">
    <source>
        <dbReference type="Proteomes" id="UP001222027"/>
    </source>
</evidence>
<dbReference type="AlphaFoldDB" id="A0AAV8P0Y2"/>
<keyword evidence="2" id="KW-1185">Reference proteome</keyword>
<sequence>MFFLSAPLLYGFSVVFKYLNYWDLLYSPIDVSMRCGSCDTNLRFLSSVVICVGLDLIRIPVLACDKKQGVIRTAHVDWHLPSGLQQKDENHSKG</sequence>
<comment type="caution">
    <text evidence="1">The sequence shown here is derived from an EMBL/GenBank/DDBJ whole genome shotgun (WGS) entry which is preliminary data.</text>
</comment>
<protein>
    <submittedName>
        <fullName evidence="1">Uncharacterized protein</fullName>
    </submittedName>
</protein>
<proteinExistence type="predicted"/>
<reference evidence="1 2" key="1">
    <citation type="submission" date="2022-12" db="EMBL/GenBank/DDBJ databases">
        <title>Chromosome-scale assembly of the Ensete ventricosum genome.</title>
        <authorList>
            <person name="Dussert Y."/>
            <person name="Stocks J."/>
            <person name="Wendawek A."/>
            <person name="Woldeyes F."/>
            <person name="Nichols R.A."/>
            <person name="Borrell J.S."/>
        </authorList>
    </citation>
    <scope>NUCLEOTIDE SEQUENCE [LARGE SCALE GENOMIC DNA]</scope>
    <source>
        <strain evidence="2">cv. Maze</strain>
        <tissue evidence="1">Seeds</tissue>
    </source>
</reference>
<organism evidence="1 2">
    <name type="scientific">Ensete ventricosum</name>
    <name type="common">Abyssinian banana</name>
    <name type="synonym">Musa ensete</name>
    <dbReference type="NCBI Taxonomy" id="4639"/>
    <lineage>
        <taxon>Eukaryota</taxon>
        <taxon>Viridiplantae</taxon>
        <taxon>Streptophyta</taxon>
        <taxon>Embryophyta</taxon>
        <taxon>Tracheophyta</taxon>
        <taxon>Spermatophyta</taxon>
        <taxon>Magnoliopsida</taxon>
        <taxon>Liliopsida</taxon>
        <taxon>Zingiberales</taxon>
        <taxon>Musaceae</taxon>
        <taxon>Ensete</taxon>
    </lineage>
</organism>
<dbReference type="Proteomes" id="UP001222027">
    <property type="component" value="Unassembled WGS sequence"/>
</dbReference>
<dbReference type="EMBL" id="JAQQAF010000009">
    <property type="protein sequence ID" value="KAJ8460556.1"/>
    <property type="molecule type" value="Genomic_DNA"/>
</dbReference>
<name>A0AAV8P0Y2_ENSVE</name>
<gene>
    <name evidence="1" type="ORF">OPV22_033482</name>
</gene>